<evidence type="ECO:0000313" key="1">
    <source>
        <dbReference type="EMBL" id="RTY97703.1"/>
    </source>
</evidence>
<gene>
    <name evidence="1" type="ORF">EKL98_15895</name>
</gene>
<keyword evidence="1" id="KW-0067">ATP-binding</keyword>
<accession>A0A3S0PCS9</accession>
<feature type="non-terminal residue" evidence="1">
    <location>
        <position position="40"/>
    </location>
</feature>
<keyword evidence="1" id="KW-0547">Nucleotide-binding</keyword>
<protein>
    <submittedName>
        <fullName evidence="1">ATP-binding cassette domain-containing protein</fullName>
    </submittedName>
</protein>
<dbReference type="EMBL" id="RYDJ01000106">
    <property type="protein sequence ID" value="RTY97703.1"/>
    <property type="molecule type" value="Genomic_DNA"/>
</dbReference>
<organism evidence="1 2">
    <name type="scientific">Flavobacterium bomense</name>
    <dbReference type="NCBI Taxonomy" id="2497483"/>
    <lineage>
        <taxon>Bacteria</taxon>
        <taxon>Pseudomonadati</taxon>
        <taxon>Bacteroidota</taxon>
        <taxon>Flavobacteriia</taxon>
        <taxon>Flavobacteriales</taxon>
        <taxon>Flavobacteriaceae</taxon>
        <taxon>Flavobacterium</taxon>
    </lineage>
</organism>
<keyword evidence="2" id="KW-1185">Reference proteome</keyword>
<dbReference type="InterPro" id="IPR027417">
    <property type="entry name" value="P-loop_NTPase"/>
</dbReference>
<dbReference type="GO" id="GO:0005524">
    <property type="term" value="F:ATP binding"/>
    <property type="evidence" value="ECO:0007669"/>
    <property type="project" value="UniProtKB-KW"/>
</dbReference>
<evidence type="ECO:0000313" key="2">
    <source>
        <dbReference type="Proteomes" id="UP000280825"/>
    </source>
</evidence>
<dbReference type="SUPFAM" id="SSF52540">
    <property type="entry name" value="P-loop containing nucleoside triphosphate hydrolases"/>
    <property type="match status" value="1"/>
</dbReference>
<comment type="caution">
    <text evidence="1">The sequence shown here is derived from an EMBL/GenBank/DDBJ whole genome shotgun (WGS) entry which is preliminary data.</text>
</comment>
<proteinExistence type="predicted"/>
<dbReference type="AlphaFoldDB" id="A0A3S0PCS9"/>
<reference evidence="1 2" key="1">
    <citation type="submission" date="2018-12" db="EMBL/GenBank/DDBJ databases">
        <title>Flavobacterium sp. nov., isolated from glacier ice.</title>
        <authorList>
            <person name="Liu Q."/>
            <person name="Xin Y.-H."/>
        </authorList>
    </citation>
    <scope>NUCLEOTIDE SEQUENCE [LARGE SCALE GENOMIC DNA]</scope>
    <source>
        <strain evidence="1 2">RB1N8</strain>
    </source>
</reference>
<dbReference type="Proteomes" id="UP000280825">
    <property type="component" value="Unassembled WGS sequence"/>
</dbReference>
<dbReference type="Gene3D" id="3.40.50.300">
    <property type="entry name" value="P-loop containing nucleotide triphosphate hydrolases"/>
    <property type="match status" value="1"/>
</dbReference>
<sequence length="40" mass="4345">MGNAKNIDFIYEKETVLKDFTLEVKKGQTVALVGQSGSGK</sequence>
<name>A0A3S0PCS9_9FLAO</name>